<dbReference type="OrthoDB" id="5387995at2759"/>
<feature type="region of interest" description="Disordered" evidence="1">
    <location>
        <begin position="168"/>
        <end position="298"/>
    </location>
</feature>
<feature type="compositionally biased region" description="Basic and acidic residues" evidence="1">
    <location>
        <begin position="135"/>
        <end position="153"/>
    </location>
</feature>
<protein>
    <submittedName>
        <fullName evidence="2">Uncharacterized protein</fullName>
    </submittedName>
</protein>
<accession>A0A6A7AY00</accession>
<dbReference type="AlphaFoldDB" id="A0A6A7AY00"/>
<proteinExistence type="predicted"/>
<sequence>MQLNHDLATTPAGPSRFPLFVPGLPRGVLSFDILPPLGMRLTFLPRPPPARPGKRSRAAADIDGEHSCLQKKKRRLRLFLITSRLSPQFSHPATNIVDRGSSKIAVWAKQKALGRNLLRKAAILNRIRRQTVATRSRDDEYARSPAGQEKEQEQLQMAKLEFDHGSIDTYTRPVHSTTHSVPPTAAVRTGDHFVVSGSPSSSPSSSRSPSPTSSSSPPLKAIREDTPPTYRSPNAAYAYSPPRAQIPRRDYSPLPPSPLGLSNYDAFDGDEGGSDPYSRFDDDDEHVHIPYDDDDDDVPFSPSAVTITSVTTAATSTNEAVQTPPPLYTDFQLLDPGESVFTEYEQVKEGADAVWPSTLSMSVSEPQQTSTLSPGSTSPNFPAVVATATATAASSKRTDSFAMSPNLRPLIPAPISRPSSTSANFAAAAELVRSPSGSQNFTASRMNTSIPMSPNFLPSPAASTPRSTALDTVPPKRNHGAQTGEASKDQLERRRQRDYMFMKF</sequence>
<gene>
    <name evidence="2" type="ORF">T440DRAFT_177414</name>
</gene>
<dbReference type="Proteomes" id="UP000799423">
    <property type="component" value="Unassembled WGS sequence"/>
</dbReference>
<feature type="compositionally biased region" description="Polar residues" evidence="1">
    <location>
        <begin position="461"/>
        <end position="470"/>
    </location>
</feature>
<name>A0A6A7AY00_9PLEO</name>
<dbReference type="EMBL" id="MU006320">
    <property type="protein sequence ID" value="KAF2848120.1"/>
    <property type="molecule type" value="Genomic_DNA"/>
</dbReference>
<evidence type="ECO:0000313" key="3">
    <source>
        <dbReference type="Proteomes" id="UP000799423"/>
    </source>
</evidence>
<feature type="compositionally biased region" description="Basic and acidic residues" evidence="1">
    <location>
        <begin position="486"/>
        <end position="504"/>
    </location>
</feature>
<keyword evidence="3" id="KW-1185">Reference proteome</keyword>
<evidence type="ECO:0000256" key="1">
    <source>
        <dbReference type="SAM" id="MobiDB-lite"/>
    </source>
</evidence>
<evidence type="ECO:0000313" key="2">
    <source>
        <dbReference type="EMBL" id="KAF2848120.1"/>
    </source>
</evidence>
<feature type="compositionally biased region" description="Low complexity" evidence="1">
    <location>
        <begin position="196"/>
        <end position="218"/>
    </location>
</feature>
<reference evidence="2" key="1">
    <citation type="submission" date="2020-01" db="EMBL/GenBank/DDBJ databases">
        <authorList>
            <consortium name="DOE Joint Genome Institute"/>
            <person name="Haridas S."/>
            <person name="Albert R."/>
            <person name="Binder M."/>
            <person name="Bloem J."/>
            <person name="Labutti K."/>
            <person name="Salamov A."/>
            <person name="Andreopoulos B."/>
            <person name="Baker S.E."/>
            <person name="Barry K."/>
            <person name="Bills G."/>
            <person name="Bluhm B.H."/>
            <person name="Cannon C."/>
            <person name="Castanera R."/>
            <person name="Culley D.E."/>
            <person name="Daum C."/>
            <person name="Ezra D."/>
            <person name="Gonzalez J.B."/>
            <person name="Henrissat B."/>
            <person name="Kuo A."/>
            <person name="Liang C."/>
            <person name="Lipzen A."/>
            <person name="Lutzoni F."/>
            <person name="Magnuson J."/>
            <person name="Mondo S."/>
            <person name="Nolan M."/>
            <person name="Ohm R."/>
            <person name="Pangilinan J."/>
            <person name="Park H.-J."/>
            <person name="Ramirez L."/>
            <person name="Alfaro M."/>
            <person name="Sun H."/>
            <person name="Tritt A."/>
            <person name="Yoshinaga Y."/>
            <person name="Zwiers L.-H."/>
            <person name="Turgeon B.G."/>
            <person name="Goodwin S.B."/>
            <person name="Spatafora J.W."/>
            <person name="Crous P.W."/>
            <person name="Grigoriev I.V."/>
        </authorList>
    </citation>
    <scope>NUCLEOTIDE SEQUENCE</scope>
    <source>
        <strain evidence="2">IPT5</strain>
    </source>
</reference>
<feature type="compositionally biased region" description="Polar residues" evidence="1">
    <location>
        <begin position="438"/>
        <end position="452"/>
    </location>
</feature>
<feature type="region of interest" description="Disordered" evidence="1">
    <location>
        <begin position="438"/>
        <end position="504"/>
    </location>
</feature>
<organism evidence="2 3">
    <name type="scientific">Plenodomus tracheiphilus IPT5</name>
    <dbReference type="NCBI Taxonomy" id="1408161"/>
    <lineage>
        <taxon>Eukaryota</taxon>
        <taxon>Fungi</taxon>
        <taxon>Dikarya</taxon>
        <taxon>Ascomycota</taxon>
        <taxon>Pezizomycotina</taxon>
        <taxon>Dothideomycetes</taxon>
        <taxon>Pleosporomycetidae</taxon>
        <taxon>Pleosporales</taxon>
        <taxon>Pleosporineae</taxon>
        <taxon>Leptosphaeriaceae</taxon>
        <taxon>Plenodomus</taxon>
    </lineage>
</organism>
<feature type="region of interest" description="Disordered" evidence="1">
    <location>
        <begin position="131"/>
        <end position="154"/>
    </location>
</feature>